<evidence type="ECO:0000256" key="4">
    <source>
        <dbReference type="ARBA" id="ARBA00023136"/>
    </source>
</evidence>
<keyword evidence="7" id="KW-1185">Reference proteome</keyword>
<dbReference type="InterPro" id="IPR014161">
    <property type="entry name" value="Tol-Pal_TolA"/>
</dbReference>
<dbReference type="RefSeq" id="WP_382201081.1">
    <property type="nucleotide sequence ID" value="NZ_JBHTCA010000008.1"/>
</dbReference>
<dbReference type="Proteomes" id="UP001596501">
    <property type="component" value="Unassembled WGS sequence"/>
</dbReference>
<accession>A0ABW2QJZ9</accession>
<dbReference type="NCBIfam" id="TIGR01352">
    <property type="entry name" value="tonB_Cterm"/>
    <property type="match status" value="1"/>
</dbReference>
<reference evidence="7" key="1">
    <citation type="journal article" date="2019" name="Int. J. Syst. Evol. Microbiol.">
        <title>The Global Catalogue of Microorganisms (GCM) 10K type strain sequencing project: providing services to taxonomists for standard genome sequencing and annotation.</title>
        <authorList>
            <consortium name="The Broad Institute Genomics Platform"/>
            <consortium name="The Broad Institute Genome Sequencing Center for Infectious Disease"/>
            <person name="Wu L."/>
            <person name="Ma J."/>
        </authorList>
    </citation>
    <scope>NUCLEOTIDE SEQUENCE [LARGE SCALE GENOMIC DNA]</scope>
    <source>
        <strain evidence="7">CGMCC 1.12371</strain>
    </source>
</reference>
<evidence type="ECO:0000313" key="6">
    <source>
        <dbReference type="EMBL" id="MFC7409714.1"/>
    </source>
</evidence>
<keyword evidence="3" id="KW-1133">Transmembrane helix</keyword>
<keyword evidence="2" id="KW-0812">Transmembrane</keyword>
<dbReference type="EMBL" id="JBHTCA010000008">
    <property type="protein sequence ID" value="MFC7409714.1"/>
    <property type="molecule type" value="Genomic_DNA"/>
</dbReference>
<feature type="compositionally biased region" description="Basic and acidic residues" evidence="5">
    <location>
        <begin position="104"/>
        <end position="201"/>
    </location>
</feature>
<keyword evidence="4" id="KW-0472">Membrane</keyword>
<dbReference type="NCBIfam" id="TIGR02794">
    <property type="entry name" value="tolA_full"/>
    <property type="match status" value="1"/>
</dbReference>
<feature type="compositionally biased region" description="Low complexity" evidence="5">
    <location>
        <begin position="205"/>
        <end position="220"/>
    </location>
</feature>
<protein>
    <submittedName>
        <fullName evidence="6">Cell envelope integrity protein TolA</fullName>
    </submittedName>
</protein>
<evidence type="ECO:0000256" key="1">
    <source>
        <dbReference type="ARBA" id="ARBA00004167"/>
    </source>
</evidence>
<name>A0ABW2QJZ9_9BURK</name>
<feature type="compositionally biased region" description="Pro residues" evidence="5">
    <location>
        <begin position="71"/>
        <end position="102"/>
    </location>
</feature>
<dbReference type="SUPFAM" id="SSF74653">
    <property type="entry name" value="TolA/TonB C-terminal domain"/>
    <property type="match status" value="1"/>
</dbReference>
<feature type="region of interest" description="Disordered" evidence="5">
    <location>
        <begin position="294"/>
        <end position="313"/>
    </location>
</feature>
<dbReference type="InterPro" id="IPR006260">
    <property type="entry name" value="TonB/TolA_C"/>
</dbReference>
<evidence type="ECO:0000256" key="5">
    <source>
        <dbReference type="SAM" id="MobiDB-lite"/>
    </source>
</evidence>
<comment type="subcellular location">
    <subcellularLocation>
        <location evidence="1">Membrane</location>
        <topology evidence="1">Single-pass membrane protein</topology>
    </subcellularLocation>
</comment>
<organism evidence="6 7">
    <name type="scientific">Hydrogenophaga atypica</name>
    <dbReference type="NCBI Taxonomy" id="249409"/>
    <lineage>
        <taxon>Bacteria</taxon>
        <taxon>Pseudomonadati</taxon>
        <taxon>Pseudomonadota</taxon>
        <taxon>Betaproteobacteria</taxon>
        <taxon>Burkholderiales</taxon>
        <taxon>Comamonadaceae</taxon>
        <taxon>Hydrogenophaga</taxon>
    </lineage>
</organism>
<sequence>MNATADQIDLSPPGDTRWSGPLTLALIAHGLLVAALTWGVSWTPDATEVAVEAELWSRLPQEAAPRLVEPTPAPPPPPAPEPKPVKPAPEPPRPAPPPPAPAPDRAEIALEAKKKAEEKRKAEALKQAEDKKKADALKREETKKLEEKKKADQKKQELAEQKKREQAKLDAERKKREDAAKAAEEKRRDAQLAADRQKNLERMMGQAGATGNANAKGTAQQSSGPSASYGGRVVARIKPNIVFTDVVNGNPRAEVEIKLLPDGTIVSSRLTQSSGNKAWDDAVLRAVERTATLPRDENGKVPSPIVLGFRPQD</sequence>
<feature type="region of interest" description="Disordered" evidence="5">
    <location>
        <begin position="62"/>
        <end position="229"/>
    </location>
</feature>
<dbReference type="Pfam" id="PF13103">
    <property type="entry name" value="TonB_2"/>
    <property type="match status" value="1"/>
</dbReference>
<evidence type="ECO:0000256" key="3">
    <source>
        <dbReference type="ARBA" id="ARBA00022989"/>
    </source>
</evidence>
<gene>
    <name evidence="6" type="primary">tolA</name>
    <name evidence="6" type="ORF">ACFQPB_12655</name>
</gene>
<proteinExistence type="predicted"/>
<dbReference type="Gene3D" id="3.30.1150.10">
    <property type="match status" value="1"/>
</dbReference>
<comment type="caution">
    <text evidence="6">The sequence shown here is derived from an EMBL/GenBank/DDBJ whole genome shotgun (WGS) entry which is preliminary data.</text>
</comment>
<evidence type="ECO:0000313" key="7">
    <source>
        <dbReference type="Proteomes" id="UP001596501"/>
    </source>
</evidence>
<evidence type="ECO:0000256" key="2">
    <source>
        <dbReference type="ARBA" id="ARBA00022692"/>
    </source>
</evidence>